<protein>
    <submittedName>
        <fullName evidence="2">Uncharacterized protein</fullName>
    </submittedName>
</protein>
<sequence>MGIEEIGENPYKKQEEEPPPPVGVTGKPPIGKPPIRSPIRPTGQIPKEERTFGFGRDLGRPRIGLPPRGSVATLPQDEVTEDEFTRGRRTLPIHFDEPFPDVPESGFTLGEGLTLKRSGEIFSDDFKFASVGKLDPETREFIPAPWVEPAGVLSDILKNAPWVKSGKAQFAMERFPELVVPERGEKLVTLPPEYDGLPEEVRETARLQLQFRETEKTRGAKVEGLTEEYEALPWHQQLKYELPFWTLLAALPAARVIRSALAPFTQAGRPIAQRVAAEAGRVALAPAVAFETAIATGLKYGVGLPIKLAGKGIAVTTRKAFETALDAGLDKWLVRQGIRAENAPRIIEVFMRANKAWLYRTAQENLKKRMAQKMGTARATQA</sequence>
<dbReference type="AlphaFoldDB" id="A0A0F9A4M3"/>
<proteinExistence type="predicted"/>
<feature type="non-terminal residue" evidence="2">
    <location>
        <position position="382"/>
    </location>
</feature>
<accession>A0A0F9A4M3</accession>
<evidence type="ECO:0000313" key="2">
    <source>
        <dbReference type="EMBL" id="KKL04514.1"/>
    </source>
</evidence>
<name>A0A0F9A4M3_9ZZZZ</name>
<feature type="region of interest" description="Disordered" evidence="1">
    <location>
        <begin position="1"/>
        <end position="72"/>
    </location>
</feature>
<gene>
    <name evidence="2" type="ORF">LCGC14_2615300</name>
</gene>
<reference evidence="2" key="1">
    <citation type="journal article" date="2015" name="Nature">
        <title>Complex archaea that bridge the gap between prokaryotes and eukaryotes.</title>
        <authorList>
            <person name="Spang A."/>
            <person name="Saw J.H."/>
            <person name="Jorgensen S.L."/>
            <person name="Zaremba-Niedzwiedzka K."/>
            <person name="Martijn J."/>
            <person name="Lind A.E."/>
            <person name="van Eijk R."/>
            <person name="Schleper C."/>
            <person name="Guy L."/>
            <person name="Ettema T.J."/>
        </authorList>
    </citation>
    <scope>NUCLEOTIDE SEQUENCE</scope>
</reference>
<dbReference type="EMBL" id="LAZR01044493">
    <property type="protein sequence ID" value="KKL04514.1"/>
    <property type="molecule type" value="Genomic_DNA"/>
</dbReference>
<organism evidence="2">
    <name type="scientific">marine sediment metagenome</name>
    <dbReference type="NCBI Taxonomy" id="412755"/>
    <lineage>
        <taxon>unclassified sequences</taxon>
        <taxon>metagenomes</taxon>
        <taxon>ecological metagenomes</taxon>
    </lineage>
</organism>
<evidence type="ECO:0000256" key="1">
    <source>
        <dbReference type="SAM" id="MobiDB-lite"/>
    </source>
</evidence>
<comment type="caution">
    <text evidence="2">The sequence shown here is derived from an EMBL/GenBank/DDBJ whole genome shotgun (WGS) entry which is preliminary data.</text>
</comment>